<evidence type="ECO:0000256" key="1">
    <source>
        <dbReference type="SAM" id="MobiDB-lite"/>
    </source>
</evidence>
<evidence type="ECO:0000313" key="2">
    <source>
        <dbReference type="EMBL" id="CAB4907428.1"/>
    </source>
</evidence>
<dbReference type="AlphaFoldDB" id="A0A6J7GLD4"/>
<dbReference type="EMBL" id="CAFBMM010000038">
    <property type="protein sequence ID" value="CAB4907428.1"/>
    <property type="molecule type" value="Genomic_DNA"/>
</dbReference>
<reference evidence="2" key="1">
    <citation type="submission" date="2020-05" db="EMBL/GenBank/DDBJ databases">
        <authorList>
            <person name="Chiriac C."/>
            <person name="Salcher M."/>
            <person name="Ghai R."/>
            <person name="Kavagutti S V."/>
        </authorList>
    </citation>
    <scope>NUCLEOTIDE SEQUENCE</scope>
</reference>
<feature type="compositionally biased region" description="Polar residues" evidence="1">
    <location>
        <begin position="98"/>
        <end position="107"/>
    </location>
</feature>
<protein>
    <submittedName>
        <fullName evidence="2">Unannotated protein</fullName>
    </submittedName>
</protein>
<organism evidence="2">
    <name type="scientific">freshwater metagenome</name>
    <dbReference type="NCBI Taxonomy" id="449393"/>
    <lineage>
        <taxon>unclassified sequences</taxon>
        <taxon>metagenomes</taxon>
        <taxon>ecological metagenomes</taxon>
    </lineage>
</organism>
<feature type="region of interest" description="Disordered" evidence="1">
    <location>
        <begin position="86"/>
        <end position="107"/>
    </location>
</feature>
<name>A0A6J7GLD4_9ZZZZ</name>
<gene>
    <name evidence="2" type="ORF">UFOPK3605_00863</name>
</gene>
<sequence>MSTIVKRPATLVVNDEEREISVAIENHTWLISSRDLESAIGWELREEGLCRGDVCVPVRDKNLLEVGNDIALDRVAETLRRPFATESDPPMAVIGNPDSGSRLGSESAPNFSLPDIDGNQVSLDDYAGRKRLLLAWSSW</sequence>
<accession>A0A6J7GLD4</accession>
<proteinExistence type="predicted"/>
<dbReference type="InterPro" id="IPR036249">
    <property type="entry name" value="Thioredoxin-like_sf"/>
</dbReference>
<dbReference type="SUPFAM" id="SSF52833">
    <property type="entry name" value="Thioredoxin-like"/>
    <property type="match status" value="1"/>
</dbReference>
<dbReference type="Gene3D" id="3.40.30.10">
    <property type="entry name" value="Glutaredoxin"/>
    <property type="match status" value="1"/>
</dbReference>